<evidence type="ECO:0000313" key="2">
    <source>
        <dbReference type="EMBL" id="CAA0090794.1"/>
    </source>
</evidence>
<organism evidence="2 3">
    <name type="scientific">BD1-7 clade bacterium</name>
    <dbReference type="NCBI Taxonomy" id="2029982"/>
    <lineage>
        <taxon>Bacteria</taxon>
        <taxon>Pseudomonadati</taxon>
        <taxon>Pseudomonadota</taxon>
        <taxon>Gammaproteobacteria</taxon>
        <taxon>Cellvibrionales</taxon>
        <taxon>Spongiibacteraceae</taxon>
        <taxon>BD1-7 clade</taxon>
    </lineage>
</organism>
<accession>A0A5S9NJK7</accession>
<dbReference type="AlphaFoldDB" id="A0A5S9NJK7"/>
<name>A0A5S9NJK7_9GAMM</name>
<keyword evidence="1" id="KW-0732">Signal</keyword>
<reference evidence="2 3" key="1">
    <citation type="submission" date="2019-11" db="EMBL/GenBank/DDBJ databases">
        <authorList>
            <person name="Holert J."/>
        </authorList>
    </citation>
    <scope>NUCLEOTIDE SEQUENCE [LARGE SCALE GENOMIC DNA]</scope>
    <source>
        <strain evidence="2">BC5_2</strain>
    </source>
</reference>
<feature type="chain" id="PRO_5030137933" description="Beta-barrel assembly-enhancing protease" evidence="1">
    <location>
        <begin position="21"/>
        <end position="355"/>
    </location>
</feature>
<feature type="signal peptide" evidence="1">
    <location>
        <begin position="1"/>
        <end position="20"/>
    </location>
</feature>
<gene>
    <name evidence="2" type="ORF">DPBNPPHM_02937</name>
</gene>
<dbReference type="InterPro" id="IPR011990">
    <property type="entry name" value="TPR-like_helical_dom_sf"/>
</dbReference>
<dbReference type="SUPFAM" id="SSF48452">
    <property type="entry name" value="TPR-like"/>
    <property type="match status" value="1"/>
</dbReference>
<protein>
    <recommendedName>
        <fullName evidence="4">Beta-barrel assembly-enhancing protease</fullName>
    </recommendedName>
</protein>
<evidence type="ECO:0000313" key="3">
    <source>
        <dbReference type="Proteomes" id="UP000434580"/>
    </source>
</evidence>
<proteinExistence type="predicted"/>
<dbReference type="Proteomes" id="UP000434580">
    <property type="component" value="Unassembled WGS sequence"/>
</dbReference>
<evidence type="ECO:0000256" key="1">
    <source>
        <dbReference type="SAM" id="SignalP"/>
    </source>
</evidence>
<dbReference type="EMBL" id="CACSII010000002">
    <property type="protein sequence ID" value="CAA0090794.1"/>
    <property type="molecule type" value="Genomic_DNA"/>
</dbReference>
<dbReference type="Gene3D" id="1.25.40.10">
    <property type="entry name" value="Tetratricopeptide repeat domain"/>
    <property type="match status" value="1"/>
</dbReference>
<sequence>MYHLRKGLLLIFCLAAFGNAAELLPGEQKQMAAHPALMGEVLKARALLDQVELSANRSAMIDANQTLRQVLVAAPEFAPAHREFSRVFYLNSHRFGFLDKRDHSHIWRSLKLAEKFDGDYAQLAYDIARASVYRRDFEQARVLIREIDVSENPQSLLLLKLDLLIAEKDYASAREQLAELQRTRGSYSDFPFRAAVVFRYLGDYKNAEIMIQDAIDQGHDRKEVYMLWFWICLNDKRPEDALSKLNDLRHFGLSQAKIKNYTSRAYDVWASNKLRNERAEEAIKFIEKVAHFGGSNVRVAYLKRRAFQIWSNQLILAKRFDDALIKLAMAEENGMPQKQVHSYEKRIARLKARQN</sequence>
<evidence type="ECO:0008006" key="4">
    <source>
        <dbReference type="Google" id="ProtNLM"/>
    </source>
</evidence>